<evidence type="ECO:0000256" key="2">
    <source>
        <dbReference type="ARBA" id="ARBA00022448"/>
    </source>
</evidence>
<comment type="subcellular location">
    <subcellularLocation>
        <location evidence="1">Membrane</location>
        <topology evidence="1">Multi-pass membrane protein</topology>
    </subcellularLocation>
</comment>
<dbReference type="EMBL" id="AAOF01000033">
    <property type="protein sequence ID" value="EAR20161.1"/>
    <property type="molecule type" value="Genomic_DNA"/>
</dbReference>
<dbReference type="Pfam" id="PF00654">
    <property type="entry name" value="Voltage_CLC"/>
    <property type="match status" value="1"/>
</dbReference>
<keyword evidence="3 10" id="KW-0812">Transmembrane</keyword>
<dbReference type="SUPFAM" id="SSF81340">
    <property type="entry name" value="Clc chloride channel"/>
    <property type="match status" value="1"/>
</dbReference>
<evidence type="ECO:0000256" key="3">
    <source>
        <dbReference type="ARBA" id="ARBA00022692"/>
    </source>
</evidence>
<dbReference type="AlphaFoldDB" id="A4BVU6"/>
<dbReference type="RefSeq" id="WP_005001547.1">
    <property type="nucleotide sequence ID" value="NZ_CH672427.1"/>
</dbReference>
<evidence type="ECO:0000256" key="7">
    <source>
        <dbReference type="ARBA" id="ARBA00023173"/>
    </source>
</evidence>
<organism evidence="11 12">
    <name type="scientific">Nitrococcus mobilis Nb-231</name>
    <dbReference type="NCBI Taxonomy" id="314278"/>
    <lineage>
        <taxon>Bacteria</taxon>
        <taxon>Pseudomonadati</taxon>
        <taxon>Pseudomonadota</taxon>
        <taxon>Gammaproteobacteria</taxon>
        <taxon>Chromatiales</taxon>
        <taxon>Ectothiorhodospiraceae</taxon>
        <taxon>Nitrococcus</taxon>
    </lineage>
</organism>
<comment type="caution">
    <text evidence="11">The sequence shown here is derived from an EMBL/GenBank/DDBJ whole genome shotgun (WGS) entry which is preliminary data.</text>
</comment>
<dbReference type="Gene3D" id="1.10.3080.10">
    <property type="entry name" value="Clc chloride channel"/>
    <property type="match status" value="1"/>
</dbReference>
<keyword evidence="12" id="KW-1185">Reference proteome</keyword>
<accession>A4BVU6</accession>
<feature type="transmembrane region" description="Helical" evidence="10">
    <location>
        <begin position="429"/>
        <end position="448"/>
    </location>
</feature>
<feature type="transmembrane region" description="Helical" evidence="10">
    <location>
        <begin position="179"/>
        <end position="205"/>
    </location>
</feature>
<feature type="transmembrane region" description="Helical" evidence="10">
    <location>
        <begin position="371"/>
        <end position="390"/>
    </location>
</feature>
<dbReference type="STRING" id="314278.NB231_08783"/>
<proteinExistence type="predicted"/>
<feature type="transmembrane region" description="Helical" evidence="10">
    <location>
        <begin position="295"/>
        <end position="313"/>
    </location>
</feature>
<dbReference type="InterPro" id="IPR050368">
    <property type="entry name" value="ClC-type_chloride_channel"/>
</dbReference>
<keyword evidence="5" id="KW-0406">Ion transport</keyword>
<keyword evidence="2" id="KW-0813">Transport</keyword>
<evidence type="ECO:0000256" key="5">
    <source>
        <dbReference type="ARBA" id="ARBA00023065"/>
    </source>
</evidence>
<dbReference type="PANTHER" id="PTHR43427:SF6">
    <property type="entry name" value="CHLORIDE CHANNEL PROTEIN CLC-E"/>
    <property type="match status" value="1"/>
</dbReference>
<evidence type="ECO:0000256" key="4">
    <source>
        <dbReference type="ARBA" id="ARBA00022989"/>
    </source>
</evidence>
<evidence type="ECO:0000256" key="10">
    <source>
        <dbReference type="SAM" id="Phobius"/>
    </source>
</evidence>
<name>A4BVU6_9GAMM</name>
<keyword evidence="7" id="KW-0869">Chloride channel</keyword>
<feature type="transmembrane region" description="Helical" evidence="10">
    <location>
        <begin position="33"/>
        <end position="63"/>
    </location>
</feature>
<dbReference type="eggNOG" id="COG0038">
    <property type="taxonomic scope" value="Bacteria"/>
</dbReference>
<keyword evidence="6 10" id="KW-0472">Membrane</keyword>
<dbReference type="CDD" id="cd00400">
    <property type="entry name" value="Voltage_gated_ClC"/>
    <property type="match status" value="1"/>
</dbReference>
<evidence type="ECO:0000256" key="6">
    <source>
        <dbReference type="ARBA" id="ARBA00023136"/>
    </source>
</evidence>
<feature type="transmembrane region" description="Helical" evidence="10">
    <location>
        <begin position="340"/>
        <end position="359"/>
    </location>
</feature>
<keyword evidence="4 10" id="KW-1133">Transmembrane helix</keyword>
<evidence type="ECO:0000313" key="11">
    <source>
        <dbReference type="EMBL" id="EAR20161.1"/>
    </source>
</evidence>
<keyword evidence="8" id="KW-0868">Chloride</keyword>
<dbReference type="PANTHER" id="PTHR43427">
    <property type="entry name" value="CHLORIDE CHANNEL PROTEIN CLC-E"/>
    <property type="match status" value="1"/>
</dbReference>
<reference evidence="11 12" key="1">
    <citation type="submission" date="2006-02" db="EMBL/GenBank/DDBJ databases">
        <authorList>
            <person name="Waterbury J."/>
            <person name="Ferriera S."/>
            <person name="Johnson J."/>
            <person name="Kravitz S."/>
            <person name="Halpern A."/>
            <person name="Remington K."/>
            <person name="Beeson K."/>
            <person name="Tran B."/>
            <person name="Rogers Y.-H."/>
            <person name="Friedman R."/>
            <person name="Venter J.C."/>
        </authorList>
    </citation>
    <scope>NUCLEOTIDE SEQUENCE [LARGE SCALE GENOMIC DNA]</scope>
    <source>
        <strain evidence="11 12">Nb-231</strain>
    </source>
</reference>
<dbReference type="InterPro" id="IPR014743">
    <property type="entry name" value="Cl-channel_core"/>
</dbReference>
<feature type="transmembrane region" description="Helical" evidence="10">
    <location>
        <begin position="397"/>
        <end position="423"/>
    </location>
</feature>
<evidence type="ECO:0000313" key="12">
    <source>
        <dbReference type="Proteomes" id="UP000003374"/>
    </source>
</evidence>
<dbReference type="InterPro" id="IPR001807">
    <property type="entry name" value="ClC"/>
</dbReference>
<dbReference type="HOGENOM" id="CLU_015263_5_1_6"/>
<dbReference type="GO" id="GO:0005254">
    <property type="term" value="F:chloride channel activity"/>
    <property type="evidence" value="ECO:0007669"/>
    <property type="project" value="UniProtKB-KW"/>
</dbReference>
<dbReference type="GO" id="GO:0034707">
    <property type="term" value="C:chloride channel complex"/>
    <property type="evidence" value="ECO:0007669"/>
    <property type="project" value="UniProtKB-KW"/>
</dbReference>
<sequence>MSGRKQEIIQNPMSLAEKEQSTNLNERPLPASLMFFLAVLIGVVGGLGSIAFKAIIGFFHNLFFYGEFNLNYDANIHTQPSPWGIGIVLVPVLGSLIVTWITRTVAPEARGHGVPEVLHAIYYGQGRIRPVVVIAKAIASSVTIGTGGSVGREGPIVQIGSAFGSIVGQLTRLPAHQRVVLISAGAAAGIAATFNAPIGGLAFAIELLLVSISARTVALVAIATVTATYISHFYSGLLPSFDVPSLAVFENHIIGFYTLLLCIPLGILLGFASSAFIRFIYYMEDWFDHHFRNDYVRHMCGMFAVGVMLYLFLRYSGQYYIGGVGYATVMDTLRRTLSDPAFLALLFLAKLLATGLTLGSGGSGGVFSPSLFLGATLGAAFGNFFALIIPEAGIDPVVFVVAGMAGMVSGSTGAVLTAITMLFEQTRDYSAMLPIITTVALAYVVRISQTPESIYTLKLVRRGARVPQGLQAAVSSARSARTIMTNDYQIVEISDLPEWQASHRPGQGPRHTVVAQDGEILGLAHDELQYLLRDEDPKAVIDTNFFLVTARTPWPTLIRGMRAKNTEKALVTHNQGSTRVEDLLGVITPREIAHSSGAGAELMD</sequence>
<dbReference type="Proteomes" id="UP000003374">
    <property type="component" value="Unassembled WGS sequence"/>
</dbReference>
<evidence type="ECO:0000256" key="1">
    <source>
        <dbReference type="ARBA" id="ARBA00004141"/>
    </source>
</evidence>
<feature type="transmembrane region" description="Helical" evidence="10">
    <location>
        <begin position="256"/>
        <end position="283"/>
    </location>
</feature>
<evidence type="ECO:0000256" key="9">
    <source>
        <dbReference type="ARBA" id="ARBA00023303"/>
    </source>
</evidence>
<feature type="transmembrane region" description="Helical" evidence="10">
    <location>
        <begin position="217"/>
        <end position="235"/>
    </location>
</feature>
<dbReference type="PRINTS" id="PR00762">
    <property type="entry name" value="CLCHANNEL"/>
</dbReference>
<feature type="transmembrane region" description="Helical" evidence="10">
    <location>
        <begin position="83"/>
        <end position="102"/>
    </location>
</feature>
<gene>
    <name evidence="11" type="ORF">NB231_08783</name>
</gene>
<evidence type="ECO:0000256" key="8">
    <source>
        <dbReference type="ARBA" id="ARBA00023214"/>
    </source>
</evidence>
<keyword evidence="9" id="KW-0407">Ion channel</keyword>
<protein>
    <submittedName>
        <fullName evidence="11">Cl-channel, voltage gated</fullName>
    </submittedName>
</protein>